<dbReference type="KEGG" id="geh:HYN69_11025"/>
<dbReference type="EMBL" id="CP028918">
    <property type="protein sequence ID" value="AWB48960.1"/>
    <property type="molecule type" value="Genomic_DNA"/>
</dbReference>
<evidence type="ECO:0000313" key="1">
    <source>
        <dbReference type="EMBL" id="AWB48960.1"/>
    </source>
</evidence>
<dbReference type="AlphaFoldDB" id="A0A2S0UMG5"/>
<gene>
    <name evidence="1" type="ORF">HYN69_11025</name>
</gene>
<dbReference type="InterPro" id="IPR027417">
    <property type="entry name" value="P-loop_NTPase"/>
</dbReference>
<evidence type="ECO:0000313" key="2">
    <source>
        <dbReference type="Proteomes" id="UP000244496"/>
    </source>
</evidence>
<protein>
    <recommendedName>
        <fullName evidence="3">Sulfotransferase family protein</fullName>
    </recommendedName>
</protein>
<keyword evidence="2" id="KW-1185">Reference proteome</keyword>
<evidence type="ECO:0008006" key="3">
    <source>
        <dbReference type="Google" id="ProtNLM"/>
    </source>
</evidence>
<proteinExistence type="predicted"/>
<name>A0A2S0UMG5_9RHOB</name>
<reference evidence="1 2" key="1">
    <citation type="submission" date="2018-04" db="EMBL/GenBank/DDBJ databases">
        <title>Genome sequencing of Gemmobacter.</title>
        <authorList>
            <person name="Yi H."/>
            <person name="Baek M.-G."/>
        </authorList>
    </citation>
    <scope>NUCLEOTIDE SEQUENCE [LARGE SCALE GENOMIC DNA]</scope>
    <source>
        <strain evidence="1 2">HYN0069</strain>
    </source>
</reference>
<organism evidence="1 2">
    <name type="scientific">Paragemmobacter aquarius</name>
    <dbReference type="NCBI Taxonomy" id="2169400"/>
    <lineage>
        <taxon>Bacteria</taxon>
        <taxon>Pseudomonadati</taxon>
        <taxon>Pseudomonadota</taxon>
        <taxon>Alphaproteobacteria</taxon>
        <taxon>Rhodobacterales</taxon>
        <taxon>Paracoccaceae</taxon>
        <taxon>Paragemmobacter</taxon>
    </lineage>
</organism>
<accession>A0A2S0UMG5</accession>
<dbReference type="OrthoDB" id="7251180at2"/>
<sequence length="297" mass="32682">MVFGFRRAQAAHAPALERQPDEGPEKFIFTGKPASSGRPVPFAPKGDALPVFFLHIPRTSGGTVMRYMARLWGDQAVIERAEALLPTLLSRRAETQVADVVAGHVPLVRWEFFTGSAAYRRVTVLRDPWARLVSQINWIGRFHDGEPFPDGPETASLKTMAAAVARTDFASRGSLDRLVRLWSPVEGGFDNLQVRMLLTGSMASMVKLLTPRDVDRAVQNLESFSVVGFCEDQAALQRKLGGLAGIKAGPIVAFENAGKPSVLSVRNEMAREVLEPWYILDAELYQRAKSIVARQPG</sequence>
<dbReference type="RefSeq" id="WP_108435778.1">
    <property type="nucleotide sequence ID" value="NZ_CP028918.1"/>
</dbReference>
<dbReference type="Proteomes" id="UP000244496">
    <property type="component" value="Chromosome"/>
</dbReference>
<dbReference type="Gene3D" id="3.40.50.300">
    <property type="entry name" value="P-loop containing nucleotide triphosphate hydrolases"/>
    <property type="match status" value="1"/>
</dbReference>